<dbReference type="AlphaFoldDB" id="A0A1C6U0W7"/>
<sequence>MASSVTSGFRFRHARSGRTTPVSGARYDHASRFLQGADQDHVAAAVQSVPRFLPPPQQPPGGYQPPQQPQYGGGYPQAPQQPGGYPEAGQPGFGAPAGPPPKKKSNVGKILLIILAVVVVLCVGGGVALYALGKDAVNEVVDATKTRLVEPETLGGRPQLTMPELQPAVEQMKTSFKDNVPGATSVVSGIYGDPAKQDMVLMAGATVLQADPTKNLNDFTKGMGTALGVKEFKTIDAGPLGGEAKCGDGDASGIPVGVCAWADRGSVGTVVIYFKSAADLQPQFAALRAEIEKKN</sequence>
<protein>
    <recommendedName>
        <fullName evidence="5">Flagellar basal body-associated protein FliL</fullName>
    </recommendedName>
</protein>
<dbReference type="EMBL" id="FMHY01000002">
    <property type="protein sequence ID" value="SCL47715.1"/>
    <property type="molecule type" value="Genomic_DNA"/>
</dbReference>
<feature type="compositionally biased region" description="Low complexity" evidence="1">
    <location>
        <begin position="76"/>
        <end position="96"/>
    </location>
</feature>
<evidence type="ECO:0008006" key="5">
    <source>
        <dbReference type="Google" id="ProtNLM"/>
    </source>
</evidence>
<keyword evidence="4" id="KW-1185">Reference proteome</keyword>
<dbReference type="RefSeq" id="WP_244161783.1">
    <property type="nucleotide sequence ID" value="NZ_FMHY01000002.1"/>
</dbReference>
<keyword evidence="2" id="KW-0812">Transmembrane</keyword>
<evidence type="ECO:0000313" key="4">
    <source>
        <dbReference type="Proteomes" id="UP000199696"/>
    </source>
</evidence>
<name>A0A1C6U0W7_9ACTN</name>
<feature type="region of interest" description="Disordered" evidence="1">
    <location>
        <begin position="51"/>
        <end position="101"/>
    </location>
</feature>
<dbReference type="STRING" id="227316.GA0070604_1545"/>
<feature type="region of interest" description="Disordered" evidence="1">
    <location>
        <begin position="1"/>
        <end position="25"/>
    </location>
</feature>
<keyword evidence="2" id="KW-1133">Transmembrane helix</keyword>
<accession>A0A1C6U0W7</accession>
<evidence type="ECO:0000256" key="1">
    <source>
        <dbReference type="SAM" id="MobiDB-lite"/>
    </source>
</evidence>
<reference evidence="4" key="1">
    <citation type="submission" date="2016-06" db="EMBL/GenBank/DDBJ databases">
        <authorList>
            <person name="Varghese N."/>
            <person name="Submissions Spin"/>
        </authorList>
    </citation>
    <scope>NUCLEOTIDE SEQUENCE [LARGE SCALE GENOMIC DNA]</scope>
    <source>
        <strain evidence="4">DSM 44814</strain>
    </source>
</reference>
<organism evidence="3 4">
    <name type="scientific">Micromonospora eburnea</name>
    <dbReference type="NCBI Taxonomy" id="227316"/>
    <lineage>
        <taxon>Bacteria</taxon>
        <taxon>Bacillati</taxon>
        <taxon>Actinomycetota</taxon>
        <taxon>Actinomycetes</taxon>
        <taxon>Micromonosporales</taxon>
        <taxon>Micromonosporaceae</taxon>
        <taxon>Micromonospora</taxon>
    </lineage>
</organism>
<evidence type="ECO:0000313" key="3">
    <source>
        <dbReference type="EMBL" id="SCL47715.1"/>
    </source>
</evidence>
<feature type="compositionally biased region" description="Pro residues" evidence="1">
    <location>
        <begin position="52"/>
        <end position="68"/>
    </location>
</feature>
<gene>
    <name evidence="3" type="ORF">GA0070604_1545</name>
</gene>
<dbReference type="Proteomes" id="UP000199696">
    <property type="component" value="Unassembled WGS sequence"/>
</dbReference>
<keyword evidence="2" id="KW-0472">Membrane</keyword>
<feature type="transmembrane region" description="Helical" evidence="2">
    <location>
        <begin position="110"/>
        <end position="132"/>
    </location>
</feature>
<proteinExistence type="predicted"/>
<evidence type="ECO:0000256" key="2">
    <source>
        <dbReference type="SAM" id="Phobius"/>
    </source>
</evidence>